<dbReference type="InterPro" id="IPR013378">
    <property type="entry name" value="InlB-like_B-rpt"/>
</dbReference>
<dbReference type="InterPro" id="IPR042229">
    <property type="entry name" value="Listeria/Bacterioides_rpt_sf"/>
</dbReference>
<protein>
    <submittedName>
        <fullName evidence="4">InlB B-repeat-containing protein</fullName>
    </submittedName>
</protein>
<dbReference type="Proteomes" id="UP000574276">
    <property type="component" value="Unassembled WGS sequence"/>
</dbReference>
<name>A0A839JXQ2_9FIRM</name>
<feature type="region of interest" description="Disordered" evidence="2">
    <location>
        <begin position="159"/>
        <end position="196"/>
    </location>
</feature>
<keyword evidence="3" id="KW-0732">Signal</keyword>
<dbReference type="GO" id="GO:0030313">
    <property type="term" value="C:cell envelope"/>
    <property type="evidence" value="ECO:0007669"/>
    <property type="project" value="UniProtKB-SubCell"/>
</dbReference>
<accession>A0A839JXQ2</accession>
<organism evidence="4 5">
    <name type="scientific">Variimorphobacter saccharofermentans</name>
    <dbReference type="NCBI Taxonomy" id="2755051"/>
    <lineage>
        <taxon>Bacteria</taxon>
        <taxon>Bacillati</taxon>
        <taxon>Bacillota</taxon>
        <taxon>Clostridia</taxon>
        <taxon>Lachnospirales</taxon>
        <taxon>Lachnospiraceae</taxon>
        <taxon>Variimorphobacter</taxon>
    </lineage>
</organism>
<feature type="compositionally biased region" description="Low complexity" evidence="2">
    <location>
        <begin position="159"/>
        <end position="187"/>
    </location>
</feature>
<evidence type="ECO:0000313" key="5">
    <source>
        <dbReference type="Proteomes" id="UP000574276"/>
    </source>
</evidence>
<feature type="chain" id="PRO_5032941303" evidence="3">
    <location>
        <begin position="27"/>
        <end position="296"/>
    </location>
</feature>
<sequence>MKIKLLGFISIGILMCLFAYPQKSLAAAITEQNNGSSSVIVTLDPEGGTLSTTTMSVTYGSSYGTLPTPTRENYNFLGWYTFRNGGMKITEASKVIKNSNHKLYAKWQGKGTAITLDAQGGELEKNTVIVYYGSKFYYQLPRPTRKNYTFLGWYTTPGTTNTNPNGNITEDTGSANNNDNRSGSGNNQDKATGSKITKNSIFDEKSGKTLYARWEEKKIKLILFGFNEEHYELEVTSGKPCGALPSPTRTGYKFGGWYRYNDYSDPDAKAVTKDTVLSGIDQLKLFARWYPTQSER</sequence>
<feature type="signal peptide" evidence="3">
    <location>
        <begin position="1"/>
        <end position="26"/>
    </location>
</feature>
<dbReference type="EMBL" id="JACEGA010000001">
    <property type="protein sequence ID" value="MBB2182008.1"/>
    <property type="molecule type" value="Genomic_DNA"/>
</dbReference>
<comment type="caution">
    <text evidence="4">The sequence shown here is derived from an EMBL/GenBank/DDBJ whole genome shotgun (WGS) entry which is preliminary data.</text>
</comment>
<dbReference type="Gene3D" id="2.60.40.4270">
    <property type="entry name" value="Listeria-Bacteroides repeat domain"/>
    <property type="match status" value="3"/>
</dbReference>
<keyword evidence="5" id="KW-1185">Reference proteome</keyword>
<evidence type="ECO:0000256" key="1">
    <source>
        <dbReference type="ARBA" id="ARBA00004196"/>
    </source>
</evidence>
<gene>
    <name evidence="4" type="ORF">H0486_03850</name>
</gene>
<evidence type="ECO:0000313" key="4">
    <source>
        <dbReference type="EMBL" id="MBB2182008.1"/>
    </source>
</evidence>
<evidence type="ECO:0000256" key="2">
    <source>
        <dbReference type="SAM" id="MobiDB-lite"/>
    </source>
</evidence>
<proteinExistence type="predicted"/>
<evidence type="ECO:0000256" key="3">
    <source>
        <dbReference type="SAM" id="SignalP"/>
    </source>
</evidence>
<dbReference type="NCBIfam" id="TIGR02543">
    <property type="entry name" value="List_Bact_rpt"/>
    <property type="match status" value="2"/>
</dbReference>
<dbReference type="Pfam" id="PF09479">
    <property type="entry name" value="Flg_new"/>
    <property type="match status" value="3"/>
</dbReference>
<comment type="subcellular location">
    <subcellularLocation>
        <location evidence="1">Cell envelope</location>
    </subcellularLocation>
</comment>
<reference evidence="4 5" key="1">
    <citation type="submission" date="2020-07" db="EMBL/GenBank/DDBJ databases">
        <title>Characterization and genome sequencing of isolate MD1, a novel member within the family Lachnospiraceae.</title>
        <authorList>
            <person name="Rettenmaier R."/>
            <person name="Di Bello L."/>
            <person name="Zinser C."/>
            <person name="Scheitz K."/>
            <person name="Liebl W."/>
            <person name="Zverlov V."/>
        </authorList>
    </citation>
    <scope>NUCLEOTIDE SEQUENCE [LARGE SCALE GENOMIC DNA]</scope>
    <source>
        <strain evidence="4 5">MD1</strain>
    </source>
</reference>
<dbReference type="RefSeq" id="WP_228351743.1">
    <property type="nucleotide sequence ID" value="NZ_JACEGA010000001.1"/>
</dbReference>
<dbReference type="AlphaFoldDB" id="A0A839JXQ2"/>